<sequence length="159" mass="17747">MPRAKAPALDACLPSDTTPTTALEIAAFLLGSTRHAYVVNDFDLFASYFDLPHKVATFEEARVVATRDDLRAIFTELRAHMTLVGALDIKWRVVSARWVTDRRITYTFTWQYVLPGYALSDEVVGNFNAHYADAKWRIGDGNYATTIEPVARAFKAAAS</sequence>
<dbReference type="OrthoDB" id="7858976at2"/>
<keyword evidence="2" id="KW-1185">Reference proteome</keyword>
<proteinExistence type="predicted"/>
<name>A0A4S4NDE0_9RHOB</name>
<protein>
    <recommendedName>
        <fullName evidence="3">SnoaL-like domain-containing protein</fullName>
    </recommendedName>
</protein>
<dbReference type="Proteomes" id="UP000306602">
    <property type="component" value="Unassembled WGS sequence"/>
</dbReference>
<evidence type="ECO:0000313" key="2">
    <source>
        <dbReference type="Proteomes" id="UP000306602"/>
    </source>
</evidence>
<accession>A0A4S4NDE0</accession>
<dbReference type="AlphaFoldDB" id="A0A4S4NDE0"/>
<dbReference type="EMBL" id="SRKY01000003">
    <property type="protein sequence ID" value="THH36068.1"/>
    <property type="molecule type" value="Genomic_DNA"/>
</dbReference>
<dbReference type="RefSeq" id="WP_136463538.1">
    <property type="nucleotide sequence ID" value="NZ_SRKY01000003.1"/>
</dbReference>
<evidence type="ECO:0000313" key="1">
    <source>
        <dbReference type="EMBL" id="THH36068.1"/>
    </source>
</evidence>
<gene>
    <name evidence="1" type="ORF">E4Z66_13490</name>
</gene>
<evidence type="ECO:0008006" key="3">
    <source>
        <dbReference type="Google" id="ProtNLM"/>
    </source>
</evidence>
<reference evidence="1 2" key="1">
    <citation type="submission" date="2019-04" db="EMBL/GenBank/DDBJ databases">
        <title>Shimia ponticola sp. nov., isolated from seawater.</title>
        <authorList>
            <person name="Kim Y.-O."/>
            <person name="Yoon J.-H."/>
        </authorList>
    </citation>
    <scope>NUCLEOTIDE SEQUENCE [LARGE SCALE GENOMIC DNA]</scope>
    <source>
        <strain evidence="1 2">MYP11</strain>
    </source>
</reference>
<organism evidence="1 2">
    <name type="scientific">Aliishimia ponticola</name>
    <dbReference type="NCBI Taxonomy" id="2499833"/>
    <lineage>
        <taxon>Bacteria</taxon>
        <taxon>Pseudomonadati</taxon>
        <taxon>Pseudomonadota</taxon>
        <taxon>Alphaproteobacteria</taxon>
        <taxon>Rhodobacterales</taxon>
        <taxon>Paracoccaceae</taxon>
        <taxon>Aliishimia</taxon>
    </lineage>
</organism>
<comment type="caution">
    <text evidence="1">The sequence shown here is derived from an EMBL/GenBank/DDBJ whole genome shotgun (WGS) entry which is preliminary data.</text>
</comment>